<dbReference type="PANTHER" id="PTHR47723">
    <property type="entry name" value="OS05G0353850 PROTEIN"/>
    <property type="match status" value="1"/>
</dbReference>
<gene>
    <name evidence="2" type="ORF">F3Y22_tig00016066pilonHSYRG00008</name>
</gene>
<dbReference type="CDD" id="cd06222">
    <property type="entry name" value="RNase_H_like"/>
    <property type="match status" value="1"/>
</dbReference>
<proteinExistence type="predicted"/>
<comment type="caution">
    <text evidence="2">The sequence shown here is derived from an EMBL/GenBank/DDBJ whole genome shotgun (WGS) entry which is preliminary data.</text>
</comment>
<dbReference type="GO" id="GO:0003676">
    <property type="term" value="F:nucleic acid binding"/>
    <property type="evidence" value="ECO:0007669"/>
    <property type="project" value="InterPro"/>
</dbReference>
<dbReference type="InterPro" id="IPR002156">
    <property type="entry name" value="RNaseH_domain"/>
</dbReference>
<sequence>MASTGNWKDCWRLGVNLEFKFWPGSGLRRKPPSRYRSFPRPGKNGVDNSDGWWLLSFAKFIGICSILEAELWGVYQGLCCDKDGGFNQETVEVDCSAVLKEISNSNLVSSHLLVVHHISKLLEGEWIVHFNQVPRQNGTDCSAKKVDRRHDDCVVFSDPPLNVQTLLHEDLAAIVLP</sequence>
<dbReference type="EMBL" id="VEPZ02000630">
    <property type="protein sequence ID" value="KAE8721397.1"/>
    <property type="molecule type" value="Genomic_DNA"/>
</dbReference>
<reference evidence="2" key="1">
    <citation type="submission" date="2019-09" db="EMBL/GenBank/DDBJ databases">
        <title>Draft genome information of white flower Hibiscus syriacus.</title>
        <authorList>
            <person name="Kim Y.-M."/>
        </authorList>
    </citation>
    <scope>NUCLEOTIDE SEQUENCE [LARGE SCALE GENOMIC DNA]</scope>
    <source>
        <strain evidence="2">YM2019G1</strain>
    </source>
</reference>
<keyword evidence="3" id="KW-1185">Reference proteome</keyword>
<protein>
    <recommendedName>
        <fullName evidence="1">RNase H type-1 domain-containing protein</fullName>
    </recommendedName>
</protein>
<dbReference type="PANTHER" id="PTHR47723:SF13">
    <property type="entry name" value="PUTATIVE-RELATED"/>
    <property type="match status" value="1"/>
</dbReference>
<dbReference type="InterPro" id="IPR053151">
    <property type="entry name" value="RNase_H-like"/>
</dbReference>
<evidence type="ECO:0000313" key="2">
    <source>
        <dbReference type="EMBL" id="KAE8721397.1"/>
    </source>
</evidence>
<accession>A0A6A3BZK4</accession>
<dbReference type="InterPro" id="IPR044730">
    <property type="entry name" value="RNase_H-like_dom_plant"/>
</dbReference>
<feature type="domain" description="RNase H type-1" evidence="1">
    <location>
        <begin position="48"/>
        <end position="137"/>
    </location>
</feature>
<dbReference type="Pfam" id="PF13456">
    <property type="entry name" value="RVT_3"/>
    <property type="match status" value="1"/>
</dbReference>
<name>A0A6A3BZK4_HIBSY</name>
<dbReference type="GO" id="GO:0004523">
    <property type="term" value="F:RNA-DNA hybrid ribonuclease activity"/>
    <property type="evidence" value="ECO:0007669"/>
    <property type="project" value="InterPro"/>
</dbReference>
<dbReference type="AlphaFoldDB" id="A0A6A3BZK4"/>
<dbReference type="Proteomes" id="UP000436088">
    <property type="component" value="Unassembled WGS sequence"/>
</dbReference>
<evidence type="ECO:0000259" key="1">
    <source>
        <dbReference type="Pfam" id="PF13456"/>
    </source>
</evidence>
<organism evidence="2 3">
    <name type="scientific">Hibiscus syriacus</name>
    <name type="common">Rose of Sharon</name>
    <dbReference type="NCBI Taxonomy" id="106335"/>
    <lineage>
        <taxon>Eukaryota</taxon>
        <taxon>Viridiplantae</taxon>
        <taxon>Streptophyta</taxon>
        <taxon>Embryophyta</taxon>
        <taxon>Tracheophyta</taxon>
        <taxon>Spermatophyta</taxon>
        <taxon>Magnoliopsida</taxon>
        <taxon>eudicotyledons</taxon>
        <taxon>Gunneridae</taxon>
        <taxon>Pentapetalae</taxon>
        <taxon>rosids</taxon>
        <taxon>malvids</taxon>
        <taxon>Malvales</taxon>
        <taxon>Malvaceae</taxon>
        <taxon>Malvoideae</taxon>
        <taxon>Hibiscus</taxon>
    </lineage>
</organism>
<evidence type="ECO:0000313" key="3">
    <source>
        <dbReference type="Proteomes" id="UP000436088"/>
    </source>
</evidence>